<dbReference type="Gene3D" id="1.10.3730.20">
    <property type="match status" value="2"/>
</dbReference>
<feature type="transmembrane region" description="Helical" evidence="6">
    <location>
        <begin position="140"/>
        <end position="158"/>
    </location>
</feature>
<name>A0A8J6Z9U0_9RHOB</name>
<feature type="transmembrane region" description="Helical" evidence="6">
    <location>
        <begin position="230"/>
        <end position="247"/>
    </location>
</feature>
<keyword evidence="4 6" id="KW-1133">Transmembrane helix</keyword>
<dbReference type="AlphaFoldDB" id="A0A8J6Z9U0"/>
<dbReference type="Pfam" id="PF00892">
    <property type="entry name" value="EamA"/>
    <property type="match status" value="2"/>
</dbReference>
<feature type="transmembrane region" description="Helical" evidence="6">
    <location>
        <begin position="170"/>
        <end position="191"/>
    </location>
</feature>
<dbReference type="PANTHER" id="PTHR22911">
    <property type="entry name" value="ACYL-MALONYL CONDENSING ENZYME-RELATED"/>
    <property type="match status" value="1"/>
</dbReference>
<dbReference type="SUPFAM" id="SSF103481">
    <property type="entry name" value="Multidrug resistance efflux transporter EmrE"/>
    <property type="match status" value="2"/>
</dbReference>
<keyword evidence="9" id="KW-1185">Reference proteome</keyword>
<dbReference type="InterPro" id="IPR000620">
    <property type="entry name" value="EamA_dom"/>
</dbReference>
<feature type="transmembrane region" description="Helical" evidence="6">
    <location>
        <begin position="63"/>
        <end position="85"/>
    </location>
</feature>
<proteinExistence type="inferred from homology"/>
<comment type="caution">
    <text evidence="8">The sequence shown here is derived from an EMBL/GenBank/DDBJ whole genome shotgun (WGS) entry which is preliminary data.</text>
</comment>
<reference evidence="8" key="1">
    <citation type="submission" date="2020-09" db="EMBL/GenBank/DDBJ databases">
        <title>A novel bacterium of genus Mangrovicoccus, isolated from South China Sea.</title>
        <authorList>
            <person name="Huang H."/>
            <person name="Mo K."/>
            <person name="Hu Y."/>
        </authorList>
    </citation>
    <scope>NUCLEOTIDE SEQUENCE</scope>
    <source>
        <strain evidence="8">HB182678</strain>
    </source>
</reference>
<protein>
    <submittedName>
        <fullName evidence="8">DMT family transporter</fullName>
    </submittedName>
</protein>
<evidence type="ECO:0000259" key="7">
    <source>
        <dbReference type="Pfam" id="PF00892"/>
    </source>
</evidence>
<gene>
    <name evidence="8" type="ORF">ICN82_12330</name>
</gene>
<keyword evidence="3 6" id="KW-0812">Transmembrane</keyword>
<feature type="transmembrane region" description="Helical" evidence="6">
    <location>
        <begin position="253"/>
        <end position="270"/>
    </location>
</feature>
<sequence>MGWMALSGLAFVCFIAAMKSVGSALPVAEGAFLRFAFGLVFLLPLAGQIRAHWPRGRDLRLFLLRGAVHSVAICAWFFAIARIPIAEVTAINYLSPVCVTVGAALFLGERLAARRIAAVIVALIGALILLRPGFRTLEPGHLAMILAAVSLGTSYVIGKTLAARFPAGLVVAWMSLAVTPILAPLALADWVTPSWPVLGLLALAAGFANLGHYLMTLAFRAAPVAVTQPVTFLQLVWSVILGLVVFGEPVDPFVLIGGGVIVGAVSFIAWREHMLGRRAARTT</sequence>
<comment type="subcellular location">
    <subcellularLocation>
        <location evidence="1">Membrane</location>
        <topology evidence="1">Multi-pass membrane protein</topology>
    </subcellularLocation>
</comment>
<accession>A0A8J6Z9U0</accession>
<evidence type="ECO:0000256" key="6">
    <source>
        <dbReference type="SAM" id="Phobius"/>
    </source>
</evidence>
<dbReference type="RefSeq" id="WP_193183256.1">
    <property type="nucleotide sequence ID" value="NZ_JACVXA010000036.1"/>
</dbReference>
<comment type="similarity">
    <text evidence="2">Belongs to the drug/metabolite transporter (DMT) superfamily. 10 TMS drug/metabolite exporter (DME) (TC 2.A.7.3) family.</text>
</comment>
<feature type="transmembrane region" description="Helical" evidence="6">
    <location>
        <begin position="115"/>
        <end position="134"/>
    </location>
</feature>
<evidence type="ECO:0000256" key="1">
    <source>
        <dbReference type="ARBA" id="ARBA00004141"/>
    </source>
</evidence>
<evidence type="ECO:0000256" key="4">
    <source>
        <dbReference type="ARBA" id="ARBA00022989"/>
    </source>
</evidence>
<keyword evidence="5 6" id="KW-0472">Membrane</keyword>
<evidence type="ECO:0000313" key="9">
    <source>
        <dbReference type="Proteomes" id="UP000609121"/>
    </source>
</evidence>
<dbReference type="GO" id="GO:0016020">
    <property type="term" value="C:membrane"/>
    <property type="evidence" value="ECO:0007669"/>
    <property type="project" value="UniProtKB-SubCell"/>
</dbReference>
<dbReference type="InterPro" id="IPR037185">
    <property type="entry name" value="EmrE-like"/>
</dbReference>
<evidence type="ECO:0000256" key="2">
    <source>
        <dbReference type="ARBA" id="ARBA00009853"/>
    </source>
</evidence>
<dbReference type="Proteomes" id="UP000609121">
    <property type="component" value="Unassembled WGS sequence"/>
</dbReference>
<evidence type="ECO:0000256" key="3">
    <source>
        <dbReference type="ARBA" id="ARBA00022692"/>
    </source>
</evidence>
<organism evidence="8 9">
    <name type="scientific">Mangrovicoccus algicola</name>
    <dbReference type="NCBI Taxonomy" id="2771008"/>
    <lineage>
        <taxon>Bacteria</taxon>
        <taxon>Pseudomonadati</taxon>
        <taxon>Pseudomonadota</taxon>
        <taxon>Alphaproteobacteria</taxon>
        <taxon>Rhodobacterales</taxon>
        <taxon>Paracoccaceae</taxon>
        <taxon>Mangrovicoccus</taxon>
    </lineage>
</organism>
<feature type="transmembrane region" description="Helical" evidence="6">
    <location>
        <begin position="91"/>
        <end position="108"/>
    </location>
</feature>
<feature type="transmembrane region" description="Helical" evidence="6">
    <location>
        <begin position="197"/>
        <end position="218"/>
    </location>
</feature>
<feature type="transmembrane region" description="Helical" evidence="6">
    <location>
        <begin position="34"/>
        <end position="51"/>
    </location>
</feature>
<evidence type="ECO:0000313" key="8">
    <source>
        <dbReference type="EMBL" id="MBE3638990.1"/>
    </source>
</evidence>
<feature type="domain" description="EamA" evidence="7">
    <location>
        <begin position="140"/>
        <end position="269"/>
    </location>
</feature>
<evidence type="ECO:0000256" key="5">
    <source>
        <dbReference type="ARBA" id="ARBA00023136"/>
    </source>
</evidence>
<feature type="domain" description="EamA" evidence="7">
    <location>
        <begin position="3"/>
        <end position="130"/>
    </location>
</feature>
<dbReference type="PANTHER" id="PTHR22911:SF6">
    <property type="entry name" value="SOLUTE CARRIER FAMILY 35 MEMBER G1"/>
    <property type="match status" value="1"/>
</dbReference>
<dbReference type="EMBL" id="JACVXA010000036">
    <property type="protein sequence ID" value="MBE3638990.1"/>
    <property type="molecule type" value="Genomic_DNA"/>
</dbReference>